<dbReference type="Gene3D" id="2.40.170.20">
    <property type="entry name" value="TonB-dependent receptor, beta-barrel domain"/>
    <property type="match status" value="1"/>
</dbReference>
<keyword evidence="9 10" id="KW-0998">Cell outer membrane</keyword>
<dbReference type="Pfam" id="PF00593">
    <property type="entry name" value="TonB_dep_Rec_b-barrel"/>
    <property type="match status" value="1"/>
</dbReference>
<evidence type="ECO:0000256" key="7">
    <source>
        <dbReference type="ARBA" id="ARBA00023136"/>
    </source>
</evidence>
<dbReference type="PANTHER" id="PTHR30069">
    <property type="entry name" value="TONB-DEPENDENT OUTER MEMBRANE RECEPTOR"/>
    <property type="match status" value="1"/>
</dbReference>
<evidence type="ECO:0000259" key="15">
    <source>
        <dbReference type="Pfam" id="PF07715"/>
    </source>
</evidence>
<dbReference type="InterPro" id="IPR037066">
    <property type="entry name" value="Plug_dom_sf"/>
</dbReference>
<dbReference type="EMBL" id="JACDUS010000007">
    <property type="protein sequence ID" value="MBA2882108.1"/>
    <property type="molecule type" value="Genomic_DNA"/>
</dbReference>
<protein>
    <submittedName>
        <fullName evidence="16">Iron complex outermembrane receptor protein</fullName>
    </submittedName>
</protein>
<comment type="caution">
    <text evidence="16">The sequence shown here is derived from an EMBL/GenBank/DDBJ whole genome shotgun (WGS) entry which is preliminary data.</text>
</comment>
<gene>
    <name evidence="16" type="ORF">HNR65_002449</name>
</gene>
<keyword evidence="4 10" id="KW-0812">Transmembrane</keyword>
<evidence type="ECO:0000259" key="14">
    <source>
        <dbReference type="Pfam" id="PF00593"/>
    </source>
</evidence>
<evidence type="ECO:0000256" key="5">
    <source>
        <dbReference type="ARBA" id="ARBA00022729"/>
    </source>
</evidence>
<keyword evidence="2 10" id="KW-0813">Transport</keyword>
<dbReference type="GO" id="GO:0015344">
    <property type="term" value="F:siderophore uptake transmembrane transporter activity"/>
    <property type="evidence" value="ECO:0007669"/>
    <property type="project" value="TreeGrafter"/>
</dbReference>
<evidence type="ECO:0000256" key="9">
    <source>
        <dbReference type="ARBA" id="ARBA00023237"/>
    </source>
</evidence>
<accession>A0A7W0HLB5</accession>
<keyword evidence="3 10" id="KW-1134">Transmembrane beta strand</keyword>
<keyword evidence="17" id="KW-1185">Reference proteome</keyword>
<evidence type="ECO:0000256" key="10">
    <source>
        <dbReference type="PROSITE-ProRule" id="PRU01360"/>
    </source>
</evidence>
<evidence type="ECO:0000313" key="16">
    <source>
        <dbReference type="EMBL" id="MBA2882108.1"/>
    </source>
</evidence>
<dbReference type="InterPro" id="IPR036942">
    <property type="entry name" value="Beta-barrel_TonB_sf"/>
</dbReference>
<dbReference type="RefSeq" id="WP_181551762.1">
    <property type="nucleotide sequence ID" value="NZ_JACDUS010000007.1"/>
</dbReference>
<dbReference type="SUPFAM" id="SSF56935">
    <property type="entry name" value="Porins"/>
    <property type="match status" value="1"/>
</dbReference>
<keyword evidence="8 16" id="KW-0675">Receptor</keyword>
<dbReference type="GO" id="GO:0044718">
    <property type="term" value="P:siderophore transmembrane transport"/>
    <property type="evidence" value="ECO:0007669"/>
    <property type="project" value="TreeGrafter"/>
</dbReference>
<evidence type="ECO:0000313" key="17">
    <source>
        <dbReference type="Proteomes" id="UP000525298"/>
    </source>
</evidence>
<feature type="region of interest" description="Disordered" evidence="12">
    <location>
        <begin position="213"/>
        <end position="232"/>
    </location>
</feature>
<dbReference type="Gene3D" id="2.170.130.10">
    <property type="entry name" value="TonB-dependent receptor, plug domain"/>
    <property type="match status" value="1"/>
</dbReference>
<dbReference type="PANTHER" id="PTHR30069:SF29">
    <property type="entry name" value="HEMOGLOBIN AND HEMOGLOBIN-HAPTOGLOBIN-BINDING PROTEIN 1-RELATED"/>
    <property type="match status" value="1"/>
</dbReference>
<sequence length="633" mass="69012">MIHRLFQTAFLCFLVLLTAPGTSPALAHDHDHSGHSGQSAHRLEEVTVTAKRLESFIQDNPQQVEVMGRDEIRERNFLDTDTAVDAMPGVSVEPSGTGLGARISIRGSGGTGRILILVNGRPAGGSQYGSAVIGDIPVSMIERIEVYKPPVPVWLGVGASSGAINIVLAPDGKADGKTRPSARFRVLGGSYGTAEATASKSMSSDNQRLQLSATGKHTDGKRGNNDRDSANISAQWEMQTPDARAYDINGRYYYSAHGNPGRDYNPTPDAEQTFQKASADFRAQGMTGDTGSYKAKLFADGVRLEDRSQTGLESTLETLGIGVKGETDWCEDTGLWSVRTGASARHETVDHTLSGDHDRRQIGLHGQFDRRLGAFSVSAGARGDWASDFDPAPGGNLGISFKPGAGRIIKAGVGYTVNIPTFGQLYQPSHGSIDQVRGNPDLDEERVISSSLGFIQKAGETGGISVTLFREDVKDLIAYQEFADTIKRPVNIADAWRCGVEINVKWQPFEQTEMNFNYIRQESENEANGEELTYTPAQKFTATVKQTLKKTDTRLEIDMEAVSERFSDLENSREKRMAGYLSVDAKIAQPLKWGGHPFELFVQVRNLFDNDFEIHHGYPNDGLRAYAGFNVAL</sequence>
<evidence type="ECO:0000256" key="2">
    <source>
        <dbReference type="ARBA" id="ARBA00022448"/>
    </source>
</evidence>
<feature type="compositionally biased region" description="Basic and acidic residues" evidence="12">
    <location>
        <begin position="216"/>
        <end position="229"/>
    </location>
</feature>
<keyword evidence="6 11" id="KW-0798">TonB box</keyword>
<proteinExistence type="inferred from homology"/>
<evidence type="ECO:0000256" key="6">
    <source>
        <dbReference type="ARBA" id="ARBA00023077"/>
    </source>
</evidence>
<feature type="domain" description="TonB-dependent receptor-like beta-barrel" evidence="14">
    <location>
        <begin position="204"/>
        <end position="607"/>
    </location>
</feature>
<evidence type="ECO:0000256" key="4">
    <source>
        <dbReference type="ARBA" id="ARBA00022692"/>
    </source>
</evidence>
<keyword evidence="5 13" id="KW-0732">Signal</keyword>
<comment type="subcellular location">
    <subcellularLocation>
        <location evidence="1 10">Cell outer membrane</location>
        <topology evidence="1 10">Multi-pass membrane protein</topology>
    </subcellularLocation>
</comment>
<feature type="domain" description="TonB-dependent receptor plug" evidence="15">
    <location>
        <begin position="58"/>
        <end position="163"/>
    </location>
</feature>
<dbReference type="GO" id="GO:0009279">
    <property type="term" value="C:cell outer membrane"/>
    <property type="evidence" value="ECO:0007669"/>
    <property type="project" value="UniProtKB-SubCell"/>
</dbReference>
<dbReference type="InterPro" id="IPR000531">
    <property type="entry name" value="Beta-barrel_TonB"/>
</dbReference>
<name>A0A7W0HLB5_9BACT</name>
<feature type="signal peptide" evidence="13">
    <location>
        <begin position="1"/>
        <end position="27"/>
    </location>
</feature>
<dbReference type="AlphaFoldDB" id="A0A7W0HLB5"/>
<organism evidence="16 17">
    <name type="scientific">Desulfosalsimonas propionicica</name>
    <dbReference type="NCBI Taxonomy" id="332175"/>
    <lineage>
        <taxon>Bacteria</taxon>
        <taxon>Pseudomonadati</taxon>
        <taxon>Thermodesulfobacteriota</taxon>
        <taxon>Desulfobacteria</taxon>
        <taxon>Desulfobacterales</taxon>
        <taxon>Desulfosalsimonadaceae</taxon>
        <taxon>Desulfosalsimonas</taxon>
    </lineage>
</organism>
<dbReference type="InterPro" id="IPR012910">
    <property type="entry name" value="Plug_dom"/>
</dbReference>
<reference evidence="16 17" key="1">
    <citation type="submission" date="2020-07" db="EMBL/GenBank/DDBJ databases">
        <title>Genomic Encyclopedia of Type Strains, Phase IV (KMG-IV): sequencing the most valuable type-strain genomes for metagenomic binning, comparative biology and taxonomic classification.</title>
        <authorList>
            <person name="Goeker M."/>
        </authorList>
    </citation>
    <scope>NUCLEOTIDE SEQUENCE [LARGE SCALE GENOMIC DNA]</scope>
    <source>
        <strain evidence="16 17">DSM 17721</strain>
    </source>
</reference>
<keyword evidence="7 10" id="KW-0472">Membrane</keyword>
<evidence type="ECO:0000256" key="1">
    <source>
        <dbReference type="ARBA" id="ARBA00004571"/>
    </source>
</evidence>
<dbReference type="InterPro" id="IPR039426">
    <property type="entry name" value="TonB-dep_rcpt-like"/>
</dbReference>
<evidence type="ECO:0000256" key="8">
    <source>
        <dbReference type="ARBA" id="ARBA00023170"/>
    </source>
</evidence>
<dbReference type="PROSITE" id="PS52016">
    <property type="entry name" value="TONB_DEPENDENT_REC_3"/>
    <property type="match status" value="1"/>
</dbReference>
<evidence type="ECO:0000256" key="12">
    <source>
        <dbReference type="SAM" id="MobiDB-lite"/>
    </source>
</evidence>
<evidence type="ECO:0000256" key="3">
    <source>
        <dbReference type="ARBA" id="ARBA00022452"/>
    </source>
</evidence>
<dbReference type="Pfam" id="PF07715">
    <property type="entry name" value="Plug"/>
    <property type="match status" value="1"/>
</dbReference>
<evidence type="ECO:0000256" key="13">
    <source>
        <dbReference type="SAM" id="SignalP"/>
    </source>
</evidence>
<feature type="chain" id="PRO_5030898765" evidence="13">
    <location>
        <begin position="28"/>
        <end position="633"/>
    </location>
</feature>
<dbReference type="Proteomes" id="UP000525298">
    <property type="component" value="Unassembled WGS sequence"/>
</dbReference>
<evidence type="ECO:0000256" key="11">
    <source>
        <dbReference type="RuleBase" id="RU003357"/>
    </source>
</evidence>
<comment type="similarity">
    <text evidence="10 11">Belongs to the TonB-dependent receptor family.</text>
</comment>